<reference evidence="1 2" key="2">
    <citation type="submission" date="2020-06" db="EMBL/GenBank/DDBJ databases">
        <title>Ramlibacter rhizophilus sp. nov., isolated from rhizosphere soil of national flower Mugunghwa from South Korea.</title>
        <authorList>
            <person name="Zheng-Fei Y."/>
            <person name="Huan T."/>
        </authorList>
    </citation>
    <scope>NUCLEOTIDE SEQUENCE [LARGE SCALE GENOMIC DNA]</scope>
    <source>
        <strain evidence="1 2">B156</strain>
    </source>
</reference>
<dbReference type="AlphaFoldDB" id="A0A849KA43"/>
<dbReference type="EMBL" id="JABFCS010000001">
    <property type="protein sequence ID" value="NNU42997.1"/>
    <property type="molecule type" value="Genomic_DNA"/>
</dbReference>
<accession>A0A849KA43</accession>
<organism evidence="1 2">
    <name type="scientific">Ramlibacter montanisoli</name>
    <dbReference type="NCBI Taxonomy" id="2732512"/>
    <lineage>
        <taxon>Bacteria</taxon>
        <taxon>Pseudomonadati</taxon>
        <taxon>Pseudomonadota</taxon>
        <taxon>Betaproteobacteria</taxon>
        <taxon>Burkholderiales</taxon>
        <taxon>Comamonadaceae</taxon>
        <taxon>Ramlibacter</taxon>
    </lineage>
</organism>
<evidence type="ECO:0000313" key="1">
    <source>
        <dbReference type="EMBL" id="NNU42997.1"/>
    </source>
</evidence>
<comment type="caution">
    <text evidence="1">The sequence shown here is derived from an EMBL/GenBank/DDBJ whole genome shotgun (WGS) entry which is preliminary data.</text>
</comment>
<proteinExistence type="predicted"/>
<keyword evidence="2" id="KW-1185">Reference proteome</keyword>
<evidence type="ECO:0000313" key="2">
    <source>
        <dbReference type="Proteomes" id="UP000552954"/>
    </source>
</evidence>
<name>A0A849KA43_9BURK</name>
<gene>
    <name evidence="1" type="ORF">HK415_07220</name>
</gene>
<dbReference type="Proteomes" id="UP000552954">
    <property type="component" value="Unassembled WGS sequence"/>
</dbReference>
<reference evidence="1 2" key="1">
    <citation type="submission" date="2020-05" db="EMBL/GenBank/DDBJ databases">
        <authorList>
            <person name="Khan S.A."/>
            <person name="Jeon C.O."/>
            <person name="Chun B.H."/>
        </authorList>
    </citation>
    <scope>NUCLEOTIDE SEQUENCE [LARGE SCALE GENOMIC DNA]</scope>
    <source>
        <strain evidence="1 2">B156</strain>
    </source>
</reference>
<sequence length="266" mass="29570">MDDNDLLPDGEAELHAYVDGRLDRSRRADVEARLANDPEAAQRVRDWKLQRHALRTLHPEMLLEPVPAHLLHAAMQLHQRSNRFAQWQRWGGMAAAVLLSFGLGWGAHSQWQTQVVNSGSGVRTFARQAVTAHVVYMPEVRHPVEVEASQQQHLVQWLSKRLNRQLKVPNLAPAGYELVGGRLLPGEGGARAQFMYQNTAGERVTLYVGAIEGAAAKGVGETAFRFTSESGVASFYWVDQGFGYALTGRLPRQGLLVLAESVYKQL</sequence>
<protein>
    <submittedName>
        <fullName evidence="1">Anti-sigma factor</fullName>
    </submittedName>
</protein>